<gene>
    <name evidence="2" type="ORF">RM779_12825</name>
</gene>
<keyword evidence="3" id="KW-1185">Reference proteome</keyword>
<feature type="domain" description="Thymidylate kinase-like" evidence="1">
    <location>
        <begin position="2"/>
        <end position="42"/>
    </location>
</feature>
<dbReference type="Gene3D" id="3.40.50.300">
    <property type="entry name" value="P-loop containing nucleotide triphosphate hydrolases"/>
    <property type="match status" value="1"/>
</dbReference>
<evidence type="ECO:0000259" key="1">
    <source>
        <dbReference type="Pfam" id="PF02223"/>
    </source>
</evidence>
<evidence type="ECO:0000313" key="2">
    <source>
        <dbReference type="EMBL" id="MDT0443469.1"/>
    </source>
</evidence>
<reference evidence="3" key="1">
    <citation type="submission" date="2023-07" db="EMBL/GenBank/DDBJ databases">
        <title>30 novel species of actinomycetes from the DSMZ collection.</title>
        <authorList>
            <person name="Nouioui I."/>
        </authorList>
    </citation>
    <scope>NUCLEOTIDE SEQUENCE [LARGE SCALE GENOMIC DNA]</scope>
    <source>
        <strain evidence="3">DSM 41886</strain>
    </source>
</reference>
<dbReference type="RefSeq" id="WP_311617819.1">
    <property type="nucleotide sequence ID" value="NZ_JAVREV010000006.1"/>
</dbReference>
<protein>
    <recommendedName>
        <fullName evidence="1">Thymidylate kinase-like domain-containing protein</fullName>
    </recommendedName>
</protein>
<dbReference type="InterPro" id="IPR027417">
    <property type="entry name" value="P-loop_NTPase"/>
</dbReference>
<dbReference type="InterPro" id="IPR039430">
    <property type="entry name" value="Thymidylate_kin-like_dom"/>
</dbReference>
<dbReference type="Pfam" id="PF02223">
    <property type="entry name" value="Thymidylate_kin"/>
    <property type="match status" value="1"/>
</dbReference>
<sequence>MAHLIAADRYHHLDTEIRPAFRRGEIVVSDRCLASSLVPQVMDGSTSRRCGSSTNTLTFPTSPCC</sequence>
<comment type="caution">
    <text evidence="2">The sequence shown here is derived from an EMBL/GenBank/DDBJ whole genome shotgun (WGS) entry which is preliminary data.</text>
</comment>
<accession>A0ABU2S397</accession>
<dbReference type="EMBL" id="JAVREV010000006">
    <property type="protein sequence ID" value="MDT0443469.1"/>
    <property type="molecule type" value="Genomic_DNA"/>
</dbReference>
<proteinExistence type="predicted"/>
<name>A0ABU2S397_9ACTN</name>
<dbReference type="Proteomes" id="UP001183615">
    <property type="component" value="Unassembled WGS sequence"/>
</dbReference>
<evidence type="ECO:0000313" key="3">
    <source>
        <dbReference type="Proteomes" id="UP001183615"/>
    </source>
</evidence>
<organism evidence="2 3">
    <name type="scientific">Streptomyces johnsoniae</name>
    <dbReference type="NCBI Taxonomy" id="3075532"/>
    <lineage>
        <taxon>Bacteria</taxon>
        <taxon>Bacillati</taxon>
        <taxon>Actinomycetota</taxon>
        <taxon>Actinomycetes</taxon>
        <taxon>Kitasatosporales</taxon>
        <taxon>Streptomycetaceae</taxon>
        <taxon>Streptomyces</taxon>
    </lineage>
</organism>